<evidence type="ECO:0000313" key="2">
    <source>
        <dbReference type="Proteomes" id="UP000594638"/>
    </source>
</evidence>
<dbReference type="OrthoDB" id="1849062at2759"/>
<dbReference type="InterPro" id="IPR004158">
    <property type="entry name" value="DUF247_pln"/>
</dbReference>
<proteinExistence type="predicted"/>
<comment type="caution">
    <text evidence="1">The sequence shown here is derived from an EMBL/GenBank/DDBJ whole genome shotgun (WGS) entry which is preliminary data.</text>
</comment>
<dbReference type="Proteomes" id="UP000594638">
    <property type="component" value="Unassembled WGS sequence"/>
</dbReference>
<dbReference type="Gramene" id="OE9A116673T1">
    <property type="protein sequence ID" value="OE9A116673C1"/>
    <property type="gene ID" value="OE9A116673"/>
</dbReference>
<protein>
    <submittedName>
        <fullName evidence="1">Uncharacterized protein</fullName>
    </submittedName>
</protein>
<accession>A0A8S0T6W1</accession>
<organism evidence="1 2">
    <name type="scientific">Olea europaea subsp. europaea</name>
    <dbReference type="NCBI Taxonomy" id="158383"/>
    <lineage>
        <taxon>Eukaryota</taxon>
        <taxon>Viridiplantae</taxon>
        <taxon>Streptophyta</taxon>
        <taxon>Embryophyta</taxon>
        <taxon>Tracheophyta</taxon>
        <taxon>Spermatophyta</taxon>
        <taxon>Magnoliopsida</taxon>
        <taxon>eudicotyledons</taxon>
        <taxon>Gunneridae</taxon>
        <taxon>Pentapetalae</taxon>
        <taxon>asterids</taxon>
        <taxon>lamiids</taxon>
        <taxon>Lamiales</taxon>
        <taxon>Oleaceae</taxon>
        <taxon>Oleeae</taxon>
        <taxon>Olea</taxon>
    </lineage>
</organism>
<dbReference type="AlphaFoldDB" id="A0A8S0T6W1"/>
<name>A0A8S0T6W1_OLEEU</name>
<keyword evidence="2" id="KW-1185">Reference proteome</keyword>
<dbReference type="EMBL" id="CACTIH010005707">
    <property type="protein sequence ID" value="CAA3000725.1"/>
    <property type="molecule type" value="Genomic_DNA"/>
</dbReference>
<gene>
    <name evidence="1" type="ORF">OLEA9_A116673</name>
</gene>
<reference evidence="1 2" key="1">
    <citation type="submission" date="2019-12" db="EMBL/GenBank/DDBJ databases">
        <authorList>
            <person name="Alioto T."/>
            <person name="Alioto T."/>
            <person name="Gomez Garrido J."/>
        </authorList>
    </citation>
    <scope>NUCLEOTIDE SEQUENCE [LARGE SCALE GENOMIC DNA]</scope>
</reference>
<sequence length="127" mass="14751">MEDQHPSANNTRDTECKIPITDHHQYFDGCRIHRVPYLMRFNKEDYCATKTVSFGPYYHGLPVLRMAEELKRKVLEDFVSSSCKELFCSQISEVIDQIRNCYVGVSRDEYDDGPLAEMMLQDASFAI</sequence>
<dbReference type="Pfam" id="PF03140">
    <property type="entry name" value="DUF247"/>
    <property type="match status" value="1"/>
</dbReference>
<evidence type="ECO:0000313" key="1">
    <source>
        <dbReference type="EMBL" id="CAA3000725.1"/>
    </source>
</evidence>
<dbReference type="PANTHER" id="PTHR31170">
    <property type="entry name" value="BNAC04G53230D PROTEIN"/>
    <property type="match status" value="1"/>
</dbReference>